<organism evidence="2 3">
    <name type="scientific">Dokdonia pacifica</name>
    <dbReference type="NCBI Taxonomy" id="1627892"/>
    <lineage>
        <taxon>Bacteria</taxon>
        <taxon>Pseudomonadati</taxon>
        <taxon>Bacteroidota</taxon>
        <taxon>Flavobacteriia</taxon>
        <taxon>Flavobacteriales</taxon>
        <taxon>Flavobacteriaceae</taxon>
        <taxon>Dokdonia</taxon>
    </lineage>
</organism>
<feature type="transmembrane region" description="Helical" evidence="1">
    <location>
        <begin position="59"/>
        <end position="77"/>
    </location>
</feature>
<reference evidence="2 3" key="1">
    <citation type="submission" date="2017-06" db="EMBL/GenBank/DDBJ databases">
        <authorList>
            <person name="Kim H.J."/>
            <person name="Triplett B.A."/>
        </authorList>
    </citation>
    <scope>NUCLEOTIDE SEQUENCE [LARGE SCALE GENOMIC DNA]</scope>
    <source>
        <strain evidence="2 3">DSM 25597</strain>
    </source>
</reference>
<accession>A0A238YFB0</accession>
<dbReference type="EMBL" id="FZNY01000002">
    <property type="protein sequence ID" value="SNR69478.1"/>
    <property type="molecule type" value="Genomic_DNA"/>
</dbReference>
<dbReference type="OrthoDB" id="1179607at2"/>
<evidence type="ECO:0000256" key="1">
    <source>
        <dbReference type="SAM" id="Phobius"/>
    </source>
</evidence>
<keyword evidence="1" id="KW-0472">Membrane</keyword>
<keyword evidence="1" id="KW-1133">Transmembrane helix</keyword>
<sequence length="117" mass="13485">MRLYFYCSSCQEENSFKTKAKDRFDLQKERGNFINERCRNCGTVVKRRINRVHAKPNKWLLIIGGLGGTFIALMLIFFLPLFITVFIIPAVFGIPFIAWRAEDKKASAFNKVMVSDG</sequence>
<keyword evidence="3" id="KW-1185">Reference proteome</keyword>
<name>A0A238YFB0_9FLAO</name>
<keyword evidence="1" id="KW-0812">Transmembrane</keyword>
<feature type="transmembrane region" description="Helical" evidence="1">
    <location>
        <begin position="83"/>
        <end position="101"/>
    </location>
</feature>
<evidence type="ECO:0008006" key="4">
    <source>
        <dbReference type="Google" id="ProtNLM"/>
    </source>
</evidence>
<dbReference type="RefSeq" id="WP_089370796.1">
    <property type="nucleotide sequence ID" value="NZ_BMEP01000001.1"/>
</dbReference>
<protein>
    <recommendedName>
        <fullName evidence="4">Cxxc_20_cxxc protein</fullName>
    </recommendedName>
</protein>
<evidence type="ECO:0000313" key="2">
    <source>
        <dbReference type="EMBL" id="SNR69478.1"/>
    </source>
</evidence>
<dbReference type="Proteomes" id="UP000198379">
    <property type="component" value="Unassembled WGS sequence"/>
</dbReference>
<proteinExistence type="predicted"/>
<evidence type="ECO:0000313" key="3">
    <source>
        <dbReference type="Proteomes" id="UP000198379"/>
    </source>
</evidence>
<gene>
    <name evidence="2" type="ORF">SAMN06265376_1025</name>
</gene>
<dbReference type="AlphaFoldDB" id="A0A238YFB0"/>